<dbReference type="Gene3D" id="2.40.10.120">
    <property type="match status" value="1"/>
</dbReference>
<protein>
    <submittedName>
        <fullName evidence="3">Trypsin-like peptidase domain-containing protein</fullName>
    </submittedName>
</protein>
<evidence type="ECO:0000256" key="2">
    <source>
        <dbReference type="ARBA" id="ARBA00022801"/>
    </source>
</evidence>
<accession>A0ABZ0B4R1</accession>
<dbReference type="InterPro" id="IPR051201">
    <property type="entry name" value="Chloro_Bact_Ser_Proteases"/>
</dbReference>
<reference evidence="3 4" key="1">
    <citation type="submission" date="2023-08" db="EMBL/GenBank/DDBJ databases">
        <title>Rhodoferax potami sp. nov. and Rhodoferax mekongensis sp. nov., isolated from the Mekong River in Thailand.</title>
        <authorList>
            <person name="Kitikhun S."/>
            <person name="Charoenyingcharoen P."/>
            <person name="Siriarchawattana P."/>
            <person name="Likhitrattanapisal S."/>
            <person name="Nilsakha T."/>
            <person name="Chanpet A."/>
            <person name="Rattanawaree P."/>
            <person name="Ingsriswang S."/>
        </authorList>
    </citation>
    <scope>NUCLEOTIDE SEQUENCE [LARGE SCALE GENOMIC DNA]</scope>
    <source>
        <strain evidence="3 4">TBRC 17307</strain>
    </source>
</reference>
<evidence type="ECO:0000313" key="3">
    <source>
        <dbReference type="EMBL" id="WNO06730.1"/>
    </source>
</evidence>
<dbReference type="SUPFAM" id="SSF50494">
    <property type="entry name" value="Trypsin-like serine proteases"/>
    <property type="match status" value="1"/>
</dbReference>
<dbReference type="InterPro" id="IPR001940">
    <property type="entry name" value="Peptidase_S1C"/>
</dbReference>
<dbReference type="PANTHER" id="PTHR43343:SF3">
    <property type="entry name" value="PROTEASE DO-LIKE 8, CHLOROPLASTIC"/>
    <property type="match status" value="1"/>
</dbReference>
<evidence type="ECO:0000313" key="4">
    <source>
        <dbReference type="Proteomes" id="UP001302257"/>
    </source>
</evidence>
<gene>
    <name evidence="3" type="ORF">RAN89_13635</name>
</gene>
<dbReference type="PRINTS" id="PR00834">
    <property type="entry name" value="PROTEASES2C"/>
</dbReference>
<name>A0ABZ0B4R1_9BURK</name>
<dbReference type="Pfam" id="PF13365">
    <property type="entry name" value="Trypsin_2"/>
    <property type="match status" value="1"/>
</dbReference>
<keyword evidence="2" id="KW-0378">Hydrolase</keyword>
<proteinExistence type="predicted"/>
<keyword evidence="1" id="KW-0645">Protease</keyword>
<dbReference type="EMBL" id="CP132507">
    <property type="protein sequence ID" value="WNO06730.1"/>
    <property type="molecule type" value="Genomic_DNA"/>
</dbReference>
<dbReference type="InterPro" id="IPR009003">
    <property type="entry name" value="Peptidase_S1_PA"/>
</dbReference>
<keyword evidence="4" id="KW-1185">Reference proteome</keyword>
<dbReference type="PANTHER" id="PTHR43343">
    <property type="entry name" value="PEPTIDASE S12"/>
    <property type="match status" value="1"/>
</dbReference>
<sequence length="813" mass="89310">MININAFNGEGIAATAQSNKKASTEVFGRIASHFVLGLVITFTGVTSASAAGLEDVFKSIASGLPSNPFDLEGSAFNKLVDADELEKAQAFFSEKYSAYFDKRFNTEKKEVTPQLQKLGKWLMERDYRTKVTTSLARLVLINDLSSNTNESWKSATDAIGEAQKTAVEINANDLLRTSRVADEATDVITRELARVYDTVRKDRQKALASTFDEVMRTGQPVGSYPRSPFTSADYKVSSEFQAKVLAALNSLNSESQAELATTLKDVTAPETGRRVTRAAELKKRLAQLGSGPYPLEKLSELRGLVKDFGTESGLDTAVKIGFVDLTATSFKERNVFDFELTFEKDYGLLIADANESFLAKATSSGFDYIFVTDLSAAKILREFKNKREMPSRLQTGVRQEQNPEYVGVITEYQRAMSKMQAAKIESANNRSKPCYGNAFSCALLSAANGLSASAAESDFNKSAEVLARTPQTVTKPVYSKYSYQLVDISASKLARVDYYVIDVNRKKVYSNYFEVKDSEKFTVSYNVENEDPDAQSILSRNGREEDVTEWEKRPITVKLSALFDPANISQAPSKPFTSVEAFLKPLSNRQYASASPTYVNKTATKSDARTEAKAEIKDSATRGESGAIADERFDSILILKTPKAIGTGFYVTPDLILTAAHVVDGSSLVQMTYYDGTKSYGKVVDSDVRLDLALIKAQTVGKPLKMHAGPIRLGETAEAIGHPKGYEFTITRGVVSAIRKQPGAMLRAGPPIEFIQTDTPISPGNSGGPLFLKDAVIGVNDWVRVDKASQNLNFSVSYNEIREYLNRFEGKNK</sequence>
<evidence type="ECO:0000256" key="1">
    <source>
        <dbReference type="ARBA" id="ARBA00022670"/>
    </source>
</evidence>
<dbReference type="RefSeq" id="WP_313869401.1">
    <property type="nucleotide sequence ID" value="NZ_CP132507.1"/>
</dbReference>
<dbReference type="Proteomes" id="UP001302257">
    <property type="component" value="Chromosome"/>
</dbReference>
<organism evidence="3 4">
    <name type="scientific">Rhodoferax mekongensis</name>
    <dbReference type="NCBI Taxonomy" id="3068341"/>
    <lineage>
        <taxon>Bacteria</taxon>
        <taxon>Pseudomonadati</taxon>
        <taxon>Pseudomonadota</taxon>
        <taxon>Betaproteobacteria</taxon>
        <taxon>Burkholderiales</taxon>
        <taxon>Comamonadaceae</taxon>
        <taxon>Rhodoferax</taxon>
    </lineage>
</organism>